<comment type="subcellular location">
    <subcellularLocation>
        <location evidence="1">Cell outer membrane</location>
        <topology evidence="1">Multi-pass membrane protein</topology>
    </subcellularLocation>
</comment>
<keyword evidence="2" id="KW-0813">Transport</keyword>
<feature type="domain" description="TonB-dependent transporter Oar-like beta-barrel" evidence="8">
    <location>
        <begin position="229"/>
        <end position="1027"/>
    </location>
</feature>
<evidence type="ECO:0000313" key="9">
    <source>
        <dbReference type="EMBL" id="HIX54773.1"/>
    </source>
</evidence>
<dbReference type="Pfam" id="PF25183">
    <property type="entry name" value="OMP_b-brl_4"/>
    <property type="match status" value="1"/>
</dbReference>
<reference evidence="9" key="1">
    <citation type="journal article" date="2021" name="PeerJ">
        <title>Extensive microbial diversity within the chicken gut microbiome revealed by metagenomics and culture.</title>
        <authorList>
            <person name="Gilroy R."/>
            <person name="Ravi A."/>
            <person name="Getino M."/>
            <person name="Pursley I."/>
            <person name="Horton D.L."/>
            <person name="Alikhan N.F."/>
            <person name="Baker D."/>
            <person name="Gharbi K."/>
            <person name="Hall N."/>
            <person name="Watson M."/>
            <person name="Adriaenssens E.M."/>
            <person name="Foster-Nyarko E."/>
            <person name="Jarju S."/>
            <person name="Secka A."/>
            <person name="Antonio M."/>
            <person name="Oren A."/>
            <person name="Chaudhuri R.R."/>
            <person name="La Ragione R."/>
            <person name="Hildebrand F."/>
            <person name="Pallen M.J."/>
        </authorList>
    </citation>
    <scope>NUCLEOTIDE SEQUENCE</scope>
    <source>
        <strain evidence="9">1719</strain>
    </source>
</reference>
<dbReference type="InterPro" id="IPR036942">
    <property type="entry name" value="Beta-barrel_TonB_sf"/>
</dbReference>
<dbReference type="InterPro" id="IPR057601">
    <property type="entry name" value="Oar-like_b-barrel"/>
</dbReference>
<dbReference type="Proteomes" id="UP000824156">
    <property type="component" value="Unassembled WGS sequence"/>
</dbReference>
<keyword evidence="7" id="KW-0732">Signal</keyword>
<dbReference type="EMBL" id="DXEZ01000197">
    <property type="protein sequence ID" value="HIX54773.1"/>
    <property type="molecule type" value="Genomic_DNA"/>
</dbReference>
<sequence length="1078" mass="119705">MKKKLFFLVFTFFLVLGAKAQVTTSNIIGVVKDNDHKQVAGATITAVHVPSGTVYRTSANSSGRYNLANMRVGGPYKVEVSAIGKETLTFEDVYLQLGQSFIIDPIFKGDAGIILDEVLIEREKQNVSSGTVTSISRKQIESLPSITRSVNDITRLTPQANGTAIGGGNYRSNIFTVDGANFSNQFGIGQNIPANGSPISLDALEQISVNVSPYDVRQAGFTGAAINAVTRSGNNEFFGSAFYTFRNENFQGDKVGDFTVNKNPMKNQQFGVSLGGPIIKDKLFFFVNGEFNPVDEPGQNRIASTPELQFGDGSEVTRPSAEFLDGVRDYLINKYDYNPGEYQGYGFASKNNKLLARIDWNISDKHKLNVRYNQVQARSPSFVSTSTSGSGISYTGDQNRRSINALHFSGSNYYQENNFYSGTVELNSRFGQLNNQLRLSYINQNEPRSSDSRAFPLVDIKEGDEVITTFGYEPFTYGNLREVSSYNINNEVSYVANQHSLVAGIEAEFSTIKNGFQRFGTGFYTFDSWDDFVNGNKPSNYALTFPMTEDGSQAFASFKFAQYSLYLQDEFTVNNRFRLMAGLRLELPTFPKVSEIKTHPLVAQNTYANGEKMDTGMLPSARVMFSPRIGFNYDVLGDRSFILRGGSGIFTGRVPFVWIVAQSGDAGMLQFTKVFQENELPDFNPDPTANYPSVLPEAGTEIPASVAALSKDFRFPQTWKSSLAIEYQLPYGVKMNIDGIFSKDINAAFARNINLADQHRLNVDGYGDDRLIYPSNRYINGNHNAIIMDSKTGGYYWSTTLQLEKEFQNGLNAMIAYTHSAAKNFGDGSGDQILNLWSLPQQGSGNTNSPSLGYTSNVIPDRIIANVSYRQEWLKNLATTVSVFYQGGAQGRYSFTYNADLNNDGFSNDLIYVPKNRNEITFVDIPEGQSAYGGVAHSAEEQKDLFFNLVEKESFLRNNKGGFAPRNGGKLPWRSQFDLRISQEVFKNLSGKRNTLQVYCDVFNLGNLLNKKWGHTNYVTNSSVLQIQNRNDIMADPSVEPVYRLGAANGSIIKDVVGTSQSISSTYYMQIGVRYSFQ</sequence>
<organism evidence="9 10">
    <name type="scientific">Candidatus Sphingobacterium stercoripullorum</name>
    <dbReference type="NCBI Taxonomy" id="2838759"/>
    <lineage>
        <taxon>Bacteria</taxon>
        <taxon>Pseudomonadati</taxon>
        <taxon>Bacteroidota</taxon>
        <taxon>Sphingobacteriia</taxon>
        <taxon>Sphingobacteriales</taxon>
        <taxon>Sphingobacteriaceae</taxon>
        <taxon>Sphingobacterium</taxon>
    </lineage>
</organism>
<name>A0A9D2AYP2_9SPHI</name>
<dbReference type="Gene3D" id="2.40.170.20">
    <property type="entry name" value="TonB-dependent receptor, beta-barrel domain"/>
    <property type="match status" value="1"/>
</dbReference>
<evidence type="ECO:0000256" key="6">
    <source>
        <dbReference type="ARBA" id="ARBA00023237"/>
    </source>
</evidence>
<accession>A0A9D2AYP2</accession>
<evidence type="ECO:0000256" key="1">
    <source>
        <dbReference type="ARBA" id="ARBA00004571"/>
    </source>
</evidence>
<evidence type="ECO:0000256" key="5">
    <source>
        <dbReference type="ARBA" id="ARBA00023136"/>
    </source>
</evidence>
<evidence type="ECO:0000256" key="7">
    <source>
        <dbReference type="SAM" id="SignalP"/>
    </source>
</evidence>
<dbReference type="PANTHER" id="PTHR30069:SF46">
    <property type="entry name" value="OAR PROTEIN"/>
    <property type="match status" value="1"/>
</dbReference>
<keyword evidence="5" id="KW-0472">Membrane</keyword>
<comment type="caution">
    <text evidence="9">The sequence shown here is derived from an EMBL/GenBank/DDBJ whole genome shotgun (WGS) entry which is preliminary data.</text>
</comment>
<feature type="chain" id="PRO_5039095069" evidence="7">
    <location>
        <begin position="21"/>
        <end position="1078"/>
    </location>
</feature>
<dbReference type="SUPFAM" id="SSF49464">
    <property type="entry name" value="Carboxypeptidase regulatory domain-like"/>
    <property type="match status" value="1"/>
</dbReference>
<evidence type="ECO:0000256" key="2">
    <source>
        <dbReference type="ARBA" id="ARBA00022448"/>
    </source>
</evidence>
<keyword evidence="4" id="KW-0812">Transmembrane</keyword>
<evidence type="ECO:0000256" key="3">
    <source>
        <dbReference type="ARBA" id="ARBA00022452"/>
    </source>
</evidence>
<dbReference type="SUPFAM" id="SSF56935">
    <property type="entry name" value="Porins"/>
    <property type="match status" value="1"/>
</dbReference>
<dbReference type="InterPro" id="IPR039426">
    <property type="entry name" value="TonB-dep_rcpt-like"/>
</dbReference>
<proteinExistence type="predicted"/>
<keyword evidence="9" id="KW-0675">Receptor</keyword>
<dbReference type="InterPro" id="IPR008969">
    <property type="entry name" value="CarboxyPept-like_regulatory"/>
</dbReference>
<dbReference type="GO" id="GO:0044718">
    <property type="term" value="P:siderophore transmembrane transport"/>
    <property type="evidence" value="ECO:0007669"/>
    <property type="project" value="TreeGrafter"/>
</dbReference>
<keyword evidence="6" id="KW-0998">Cell outer membrane</keyword>
<dbReference type="GO" id="GO:0009279">
    <property type="term" value="C:cell outer membrane"/>
    <property type="evidence" value="ECO:0007669"/>
    <property type="project" value="UniProtKB-SubCell"/>
</dbReference>
<protein>
    <submittedName>
        <fullName evidence="9">TonB-dependent receptor</fullName>
    </submittedName>
</protein>
<evidence type="ECO:0000313" key="10">
    <source>
        <dbReference type="Proteomes" id="UP000824156"/>
    </source>
</evidence>
<reference evidence="9" key="2">
    <citation type="submission" date="2021-04" db="EMBL/GenBank/DDBJ databases">
        <authorList>
            <person name="Gilroy R."/>
        </authorList>
    </citation>
    <scope>NUCLEOTIDE SEQUENCE</scope>
    <source>
        <strain evidence="9">1719</strain>
    </source>
</reference>
<dbReference type="PANTHER" id="PTHR30069">
    <property type="entry name" value="TONB-DEPENDENT OUTER MEMBRANE RECEPTOR"/>
    <property type="match status" value="1"/>
</dbReference>
<keyword evidence="3" id="KW-1134">Transmembrane beta strand</keyword>
<dbReference type="Gene3D" id="2.60.40.1120">
    <property type="entry name" value="Carboxypeptidase-like, regulatory domain"/>
    <property type="match status" value="1"/>
</dbReference>
<feature type="signal peptide" evidence="7">
    <location>
        <begin position="1"/>
        <end position="20"/>
    </location>
</feature>
<evidence type="ECO:0000259" key="8">
    <source>
        <dbReference type="Pfam" id="PF25183"/>
    </source>
</evidence>
<gene>
    <name evidence="9" type="ORF">H9853_07085</name>
</gene>
<dbReference type="Pfam" id="PF13620">
    <property type="entry name" value="CarboxypepD_reg"/>
    <property type="match status" value="1"/>
</dbReference>
<dbReference type="AlphaFoldDB" id="A0A9D2AYP2"/>
<dbReference type="GO" id="GO:0015344">
    <property type="term" value="F:siderophore uptake transmembrane transporter activity"/>
    <property type="evidence" value="ECO:0007669"/>
    <property type="project" value="TreeGrafter"/>
</dbReference>
<evidence type="ECO:0000256" key="4">
    <source>
        <dbReference type="ARBA" id="ARBA00022692"/>
    </source>
</evidence>